<name>A0A4S3J8Y3_9EURO</name>
<evidence type="ECO:0000313" key="2">
    <source>
        <dbReference type="EMBL" id="THC91509.1"/>
    </source>
</evidence>
<dbReference type="STRING" id="1220188.A0A4S3J8Y3"/>
<dbReference type="InterPro" id="IPR036291">
    <property type="entry name" value="NAD(P)-bd_dom_sf"/>
</dbReference>
<gene>
    <name evidence="2" type="ORF">EYZ11_009040</name>
</gene>
<keyword evidence="3" id="KW-1185">Reference proteome</keyword>
<sequence length="148" mass="16272">MAEEANGTFDAVILNARLLYGLFRKVPDTGALAMVFVNVIAPYILSCLLKQPKLLIFIASVLHREAKTNVKDIFCFERGERNSKISRHTDSKLNVMLLADAVARRFNSTSVTAVHSGKKLGEPLQVTADENLQEVKACRDVTGLKLAA</sequence>
<evidence type="ECO:0000313" key="3">
    <source>
        <dbReference type="Proteomes" id="UP000308092"/>
    </source>
</evidence>
<accession>A0A4S3J8Y3</accession>
<comment type="caution">
    <text evidence="2">The sequence shown here is derived from an EMBL/GenBank/DDBJ whole genome shotgun (WGS) entry which is preliminary data.</text>
</comment>
<dbReference type="AlphaFoldDB" id="A0A4S3J8Y3"/>
<dbReference type="VEuPathDB" id="FungiDB:EYZ11_009040"/>
<dbReference type="Gene3D" id="3.40.50.720">
    <property type="entry name" value="NAD(P)-binding Rossmann-like Domain"/>
    <property type="match status" value="1"/>
</dbReference>
<organism evidence="2 3">
    <name type="scientific">Aspergillus tanneri</name>
    <dbReference type="NCBI Taxonomy" id="1220188"/>
    <lineage>
        <taxon>Eukaryota</taxon>
        <taxon>Fungi</taxon>
        <taxon>Dikarya</taxon>
        <taxon>Ascomycota</taxon>
        <taxon>Pezizomycotina</taxon>
        <taxon>Eurotiomycetes</taxon>
        <taxon>Eurotiomycetidae</taxon>
        <taxon>Eurotiales</taxon>
        <taxon>Aspergillaceae</taxon>
        <taxon>Aspergillus</taxon>
        <taxon>Aspergillus subgen. Circumdati</taxon>
    </lineage>
</organism>
<proteinExistence type="predicted"/>
<keyword evidence="1" id="KW-0812">Transmembrane</keyword>
<evidence type="ECO:0000256" key="1">
    <source>
        <dbReference type="SAM" id="Phobius"/>
    </source>
</evidence>
<keyword evidence="1" id="KW-1133">Transmembrane helix</keyword>
<feature type="transmembrane region" description="Helical" evidence="1">
    <location>
        <begin position="30"/>
        <end position="49"/>
    </location>
</feature>
<dbReference type="EMBL" id="SOSA01000409">
    <property type="protein sequence ID" value="THC91509.1"/>
    <property type="molecule type" value="Genomic_DNA"/>
</dbReference>
<dbReference type="Proteomes" id="UP000308092">
    <property type="component" value="Unassembled WGS sequence"/>
</dbReference>
<protein>
    <submittedName>
        <fullName evidence="2">Uncharacterized protein</fullName>
    </submittedName>
</protein>
<dbReference type="SUPFAM" id="SSF51735">
    <property type="entry name" value="NAD(P)-binding Rossmann-fold domains"/>
    <property type="match status" value="1"/>
</dbReference>
<keyword evidence="1" id="KW-0472">Membrane</keyword>
<reference evidence="2 3" key="1">
    <citation type="submission" date="2019-03" db="EMBL/GenBank/DDBJ databases">
        <title>The genome sequence of a newly discovered highly antifungal drug resistant Aspergillus species, Aspergillus tanneri NIH 1004.</title>
        <authorList>
            <person name="Mounaud S."/>
            <person name="Singh I."/>
            <person name="Joardar V."/>
            <person name="Pakala S."/>
            <person name="Pakala S."/>
            <person name="Venepally P."/>
            <person name="Hoover J."/>
            <person name="Nierman W."/>
            <person name="Chung J."/>
            <person name="Losada L."/>
        </authorList>
    </citation>
    <scope>NUCLEOTIDE SEQUENCE [LARGE SCALE GENOMIC DNA]</scope>
    <source>
        <strain evidence="2 3">NIH1004</strain>
    </source>
</reference>